<evidence type="ECO:0000313" key="8">
    <source>
        <dbReference type="EMBL" id="NLR77979.1"/>
    </source>
</evidence>
<dbReference type="Gene3D" id="2.60.40.1180">
    <property type="entry name" value="Golgi alpha-mannosidase II"/>
    <property type="match status" value="1"/>
</dbReference>
<dbReference type="Pfam" id="PF17801">
    <property type="entry name" value="Melibiase_C"/>
    <property type="match status" value="1"/>
</dbReference>
<dbReference type="Proteomes" id="UP000552864">
    <property type="component" value="Unassembled WGS sequence"/>
</dbReference>
<dbReference type="InterPro" id="IPR013785">
    <property type="entry name" value="Aldolase_TIM"/>
</dbReference>
<evidence type="ECO:0000256" key="4">
    <source>
        <dbReference type="ARBA" id="ARBA00023295"/>
    </source>
</evidence>
<dbReference type="CDD" id="cd14792">
    <property type="entry name" value="GH27"/>
    <property type="match status" value="1"/>
</dbReference>
<dbReference type="AlphaFoldDB" id="A0A847SLF6"/>
<organism evidence="8 9">
    <name type="scientific">Chitinophaga eiseniae</name>
    <dbReference type="NCBI Taxonomy" id="634771"/>
    <lineage>
        <taxon>Bacteria</taxon>
        <taxon>Pseudomonadati</taxon>
        <taxon>Bacteroidota</taxon>
        <taxon>Chitinophagia</taxon>
        <taxon>Chitinophagales</taxon>
        <taxon>Chitinophagaceae</taxon>
        <taxon>Chitinophaga</taxon>
    </lineage>
</organism>
<dbReference type="SUPFAM" id="SSF51445">
    <property type="entry name" value="(Trans)glycosidases"/>
    <property type="match status" value="1"/>
</dbReference>
<evidence type="ECO:0000256" key="2">
    <source>
        <dbReference type="ARBA" id="ARBA00022729"/>
    </source>
</evidence>
<accession>A0A847SLF6</accession>
<comment type="catalytic activity">
    <reaction evidence="5">
        <text>Hydrolysis of terminal, non-reducing alpha-D-galactose residues in alpha-D-galactosides, including galactose oligosaccharides, galactomannans and galactolipids.</text>
        <dbReference type="EC" id="3.2.1.22"/>
    </reaction>
</comment>
<comment type="caution">
    <text evidence="8">The sequence shown here is derived from an EMBL/GenBank/DDBJ whole genome shotgun (WGS) entry which is preliminary data.</text>
</comment>
<proteinExistence type="inferred from homology"/>
<comment type="similarity">
    <text evidence="1 5">Belongs to the glycosyl hydrolase 27 family.</text>
</comment>
<dbReference type="SUPFAM" id="SSF51011">
    <property type="entry name" value="Glycosyl hydrolase domain"/>
    <property type="match status" value="1"/>
</dbReference>
<dbReference type="GO" id="GO:0004557">
    <property type="term" value="F:alpha-galactosidase activity"/>
    <property type="evidence" value="ECO:0007669"/>
    <property type="project" value="UniProtKB-EC"/>
</dbReference>
<keyword evidence="9" id="KW-1185">Reference proteome</keyword>
<dbReference type="EC" id="3.2.1.22" evidence="5"/>
<evidence type="ECO:0000256" key="6">
    <source>
        <dbReference type="SAM" id="SignalP"/>
    </source>
</evidence>
<dbReference type="InterPro" id="IPR017853">
    <property type="entry name" value="GH"/>
</dbReference>
<dbReference type="Pfam" id="PF16499">
    <property type="entry name" value="Melibiase_2"/>
    <property type="match status" value="1"/>
</dbReference>
<keyword evidence="3 5" id="KW-0378">Hydrolase</keyword>
<dbReference type="PANTHER" id="PTHR11452:SF75">
    <property type="entry name" value="ALPHA-GALACTOSIDASE MEL1"/>
    <property type="match status" value="1"/>
</dbReference>
<dbReference type="RefSeq" id="WP_168737334.1">
    <property type="nucleotide sequence ID" value="NZ_JABAHZ010000001.1"/>
</dbReference>
<feature type="domain" description="Alpha galactosidase C-terminal" evidence="7">
    <location>
        <begin position="318"/>
        <end position="396"/>
    </location>
</feature>
<evidence type="ECO:0000256" key="1">
    <source>
        <dbReference type="ARBA" id="ARBA00009743"/>
    </source>
</evidence>
<dbReference type="PANTHER" id="PTHR11452">
    <property type="entry name" value="ALPHA-GALACTOSIDASE/ALPHA-N-ACETYLGALACTOSAMINIDASE"/>
    <property type="match status" value="1"/>
</dbReference>
<dbReference type="InterPro" id="IPR013780">
    <property type="entry name" value="Glyco_hydro_b"/>
</dbReference>
<dbReference type="InterPro" id="IPR002241">
    <property type="entry name" value="Glyco_hydro_27"/>
</dbReference>
<keyword evidence="4 5" id="KW-0326">Glycosidase</keyword>
<dbReference type="GO" id="GO:0005975">
    <property type="term" value="P:carbohydrate metabolic process"/>
    <property type="evidence" value="ECO:0007669"/>
    <property type="project" value="InterPro"/>
</dbReference>
<evidence type="ECO:0000256" key="3">
    <source>
        <dbReference type="ARBA" id="ARBA00022801"/>
    </source>
</evidence>
<reference evidence="8 9" key="1">
    <citation type="submission" date="2020-04" db="EMBL/GenBank/DDBJ databases">
        <authorList>
            <person name="Yin C."/>
        </authorList>
    </citation>
    <scope>NUCLEOTIDE SEQUENCE [LARGE SCALE GENOMIC DNA]</scope>
    <source>
        <strain evidence="8 9">Ak56</strain>
    </source>
</reference>
<dbReference type="Gene3D" id="3.20.20.70">
    <property type="entry name" value="Aldolase class I"/>
    <property type="match status" value="1"/>
</dbReference>
<feature type="signal peptide" evidence="6">
    <location>
        <begin position="1"/>
        <end position="24"/>
    </location>
</feature>
<keyword evidence="2 6" id="KW-0732">Signal</keyword>
<dbReference type="InterPro" id="IPR041233">
    <property type="entry name" value="Melibiase_C"/>
</dbReference>
<keyword evidence="5" id="KW-1015">Disulfide bond</keyword>
<evidence type="ECO:0000259" key="7">
    <source>
        <dbReference type="Pfam" id="PF17801"/>
    </source>
</evidence>
<evidence type="ECO:0000256" key="5">
    <source>
        <dbReference type="RuleBase" id="RU361168"/>
    </source>
</evidence>
<dbReference type="PRINTS" id="PR00740">
    <property type="entry name" value="GLHYDRLASE27"/>
</dbReference>
<protein>
    <recommendedName>
        <fullName evidence="5">Alpha-galactosidase</fullName>
        <ecNumber evidence="5">3.2.1.22</ecNumber>
    </recommendedName>
    <alternativeName>
        <fullName evidence="5">Melibiase</fullName>
    </alternativeName>
</protein>
<dbReference type="EMBL" id="JABAHZ010000001">
    <property type="protein sequence ID" value="NLR77979.1"/>
    <property type="molecule type" value="Genomic_DNA"/>
</dbReference>
<gene>
    <name evidence="8" type="ORF">HGH91_05045</name>
</gene>
<sequence length="409" mass="45713">MINKKIKGALLAICLMWCSLMAVAQNTPAKPRTPIMGWASWNNFRVHINEKLIREQADAMAQNGLKAAGYRYINIDDGFSGGRNEKGELQYNAQRFPGGMKRLSDYIHSKGLQAGIYAEAGVNTCASIWDQDTIGSGSGLYGHDEKDLTLLLKTWGYDFLKVDWCGGKDLGLDEQLRYTQISNWIRVIKPEVVYNICRWQFPGKWAPLVADSWRISGDIDNNFASILRIIALNADLWSYCSPGHFNDMDMLQVGRGMSYDEDKSHFSMWCIMNSPLLLGNDLRKISSQTLSIVTNKEVIALNQDPLCYQARKFRDTLGVQIWAKPLISVSNGQVAVALLNTTNMPVTAELSIGTIGLNPDKPVTVRDLWKHEEARLSPGKPPVYQLPPHGVVVLKITGTSIPFNVFTRS</sequence>
<evidence type="ECO:0000313" key="9">
    <source>
        <dbReference type="Proteomes" id="UP000552864"/>
    </source>
</evidence>
<name>A0A847SLF6_9BACT</name>
<feature type="chain" id="PRO_5032320498" description="Alpha-galactosidase" evidence="6">
    <location>
        <begin position="25"/>
        <end position="409"/>
    </location>
</feature>